<evidence type="ECO:0008006" key="3">
    <source>
        <dbReference type="Google" id="ProtNLM"/>
    </source>
</evidence>
<dbReference type="InterPro" id="IPR021799">
    <property type="entry name" value="PIN-like_prokaryotic"/>
</dbReference>
<name>A0ABV5JES5_9RHOB</name>
<accession>A0ABV5JES5</accession>
<dbReference type="Proteomes" id="UP001589683">
    <property type="component" value="Unassembled WGS sequence"/>
</dbReference>
<proteinExistence type="predicted"/>
<protein>
    <recommendedName>
        <fullName evidence="3">PIN domain-containing protein</fullName>
    </recommendedName>
</protein>
<reference evidence="1 2" key="1">
    <citation type="submission" date="2024-09" db="EMBL/GenBank/DDBJ databases">
        <authorList>
            <person name="Sun Q."/>
            <person name="Mori K."/>
        </authorList>
    </citation>
    <scope>NUCLEOTIDE SEQUENCE [LARGE SCALE GENOMIC DNA]</scope>
    <source>
        <strain evidence="1 2">CECT 8726</strain>
    </source>
</reference>
<organism evidence="1 2">
    <name type="scientific">Pseudohalocynthiibacter aestuariivivens</name>
    <dbReference type="NCBI Taxonomy" id="1591409"/>
    <lineage>
        <taxon>Bacteria</taxon>
        <taxon>Pseudomonadati</taxon>
        <taxon>Pseudomonadota</taxon>
        <taxon>Alphaproteobacteria</taxon>
        <taxon>Rhodobacterales</taxon>
        <taxon>Paracoccaceae</taxon>
        <taxon>Pseudohalocynthiibacter</taxon>
    </lineage>
</organism>
<evidence type="ECO:0000313" key="1">
    <source>
        <dbReference type="EMBL" id="MFB9231966.1"/>
    </source>
</evidence>
<keyword evidence="2" id="KW-1185">Reference proteome</keyword>
<dbReference type="RefSeq" id="WP_213890715.1">
    <property type="nucleotide sequence ID" value="NZ_JAGFNU010000013.1"/>
</dbReference>
<sequence length="205" mass="21791">MSSSSFPDLGGSGVIADTSVLINLDASGHAGAIIQATSGVLLTTKNAVEELLEGERRGYSTATELRTLQTRGVVKVVELGEAEESIYRTLIEGPAAQTLGDGEAATIAYAVHNDAVALIDERKAKRICRDRFNGTRVTTTTDMMLHSNVAQALGRSHVEAVHAALKYARMHVPPERVNDVVRLLGNDRSVECPSLPPKSIAQASS</sequence>
<comment type="caution">
    <text evidence="1">The sequence shown here is derived from an EMBL/GenBank/DDBJ whole genome shotgun (WGS) entry which is preliminary data.</text>
</comment>
<evidence type="ECO:0000313" key="2">
    <source>
        <dbReference type="Proteomes" id="UP001589683"/>
    </source>
</evidence>
<gene>
    <name evidence="1" type="ORF">ACFFUT_09230</name>
</gene>
<dbReference type="EMBL" id="JBHMEA010000034">
    <property type="protein sequence ID" value="MFB9231966.1"/>
    <property type="molecule type" value="Genomic_DNA"/>
</dbReference>
<dbReference type="Pfam" id="PF11848">
    <property type="entry name" value="DUF3368"/>
    <property type="match status" value="1"/>
</dbReference>